<evidence type="ECO:0000259" key="2">
    <source>
        <dbReference type="Pfam" id="PF12802"/>
    </source>
</evidence>
<dbReference type="CDD" id="cd00093">
    <property type="entry name" value="HTH_XRE"/>
    <property type="match status" value="1"/>
</dbReference>
<dbReference type="InterPro" id="IPR049874">
    <property type="entry name" value="ROK_cs"/>
</dbReference>
<dbReference type="SUPFAM" id="SSF46785">
    <property type="entry name" value="Winged helix' DNA-binding domain"/>
    <property type="match status" value="1"/>
</dbReference>
<proteinExistence type="inferred from homology"/>
<evidence type="ECO:0000313" key="3">
    <source>
        <dbReference type="EMBL" id="GAA5228873.1"/>
    </source>
</evidence>
<dbReference type="PANTHER" id="PTHR18964:SF173">
    <property type="entry name" value="GLUCOKINASE"/>
    <property type="match status" value="1"/>
</dbReference>
<dbReference type="InterPro" id="IPR000600">
    <property type="entry name" value="ROK"/>
</dbReference>
<dbReference type="InterPro" id="IPR036388">
    <property type="entry name" value="WH-like_DNA-bd_sf"/>
</dbReference>
<dbReference type="Pfam" id="PF00480">
    <property type="entry name" value="ROK"/>
    <property type="match status" value="1"/>
</dbReference>
<dbReference type="SUPFAM" id="SSF53067">
    <property type="entry name" value="Actin-like ATPase domain"/>
    <property type="match status" value="1"/>
</dbReference>
<organism evidence="3 4">
    <name type="scientific">Paeniglutamicibacter antarcticus</name>
    <dbReference type="NCBI Taxonomy" id="494023"/>
    <lineage>
        <taxon>Bacteria</taxon>
        <taxon>Bacillati</taxon>
        <taxon>Actinomycetota</taxon>
        <taxon>Actinomycetes</taxon>
        <taxon>Micrococcales</taxon>
        <taxon>Micrococcaceae</taxon>
        <taxon>Paeniglutamicibacter</taxon>
    </lineage>
</organism>
<dbReference type="Pfam" id="PF12802">
    <property type="entry name" value="MarR_2"/>
    <property type="match status" value="1"/>
</dbReference>
<evidence type="ECO:0000256" key="1">
    <source>
        <dbReference type="ARBA" id="ARBA00006479"/>
    </source>
</evidence>
<name>A0ABP9TRD9_9MICC</name>
<dbReference type="Gene3D" id="3.30.420.40">
    <property type="match status" value="2"/>
</dbReference>
<dbReference type="InterPro" id="IPR036390">
    <property type="entry name" value="WH_DNA-bd_sf"/>
</dbReference>
<feature type="domain" description="HTH marR-type" evidence="2">
    <location>
        <begin position="27"/>
        <end position="64"/>
    </location>
</feature>
<dbReference type="PROSITE" id="PS01125">
    <property type="entry name" value="ROK"/>
    <property type="match status" value="1"/>
</dbReference>
<dbReference type="InterPro" id="IPR000835">
    <property type="entry name" value="HTH_MarR-typ"/>
</dbReference>
<dbReference type="InterPro" id="IPR043129">
    <property type="entry name" value="ATPase_NBD"/>
</dbReference>
<keyword evidence="4" id="KW-1185">Reference proteome</keyword>
<dbReference type="CDD" id="cd24076">
    <property type="entry name" value="ASKHA_ATPase_ROK_BsXylR-like"/>
    <property type="match status" value="1"/>
</dbReference>
<dbReference type="InterPro" id="IPR001387">
    <property type="entry name" value="Cro/C1-type_HTH"/>
</dbReference>
<evidence type="ECO:0000313" key="4">
    <source>
        <dbReference type="Proteomes" id="UP001501257"/>
    </source>
</evidence>
<dbReference type="RefSeq" id="WP_210101304.1">
    <property type="nucleotide sequence ID" value="NZ_BAABLK010000091.1"/>
</dbReference>
<dbReference type="Gene3D" id="1.10.10.10">
    <property type="entry name" value="Winged helix-like DNA-binding domain superfamily/Winged helix DNA-binding domain"/>
    <property type="match status" value="1"/>
</dbReference>
<dbReference type="Proteomes" id="UP001501257">
    <property type="component" value="Unassembled WGS sequence"/>
</dbReference>
<dbReference type="EMBL" id="BAABLK010000091">
    <property type="protein sequence ID" value="GAA5228873.1"/>
    <property type="molecule type" value="Genomic_DNA"/>
</dbReference>
<comment type="caution">
    <text evidence="3">The sequence shown here is derived from an EMBL/GenBank/DDBJ whole genome shotgun (WGS) entry which is preliminary data.</text>
</comment>
<accession>A0ABP9TRD9</accession>
<gene>
    <name evidence="3" type="ORF">GCM10025778_34120</name>
</gene>
<protein>
    <submittedName>
        <fullName evidence="3">ROK family transcriptional regulator</fullName>
    </submittedName>
</protein>
<dbReference type="PANTHER" id="PTHR18964">
    <property type="entry name" value="ROK (REPRESSOR, ORF, KINASE) FAMILY"/>
    <property type="match status" value="1"/>
</dbReference>
<sequence length="405" mass="42314">MNDVTPTTPEGTNPGSQSALRRLNEQRVLDTLGAQSTLTQAELARATGLSSATISNIVKSLTAQHRVQTAPVTSSGRRAQGVALLDVADVAAGIDFGRSNVRVVLAHPGFRLLDESFRSLSIGHCAEESIVVAAQMLAEACARTGIKQQELLGAGIGVPGPIDHRNNMVIHGAILPEWVGIDIAGQLRSALGIAVMIDNDANLGALAQITWGEHQTCEDLCFLKIGTGIGSGLILNGALYYGHLGITGEIGHATIFDQGAICRCGNRGCLETAASTSTMIELLAQAEGRPISVEDVIERALSGDSATLRVIDDAGVAVGHALANIANLINPEAMVIGGPLAPLGDFLLAPIRRGLNRHAIPLVAENTALHMSMLGDRAEALGAVALILRKYRSTTIVQLPDATNR</sequence>
<reference evidence="4" key="1">
    <citation type="journal article" date="2019" name="Int. J. Syst. Evol. Microbiol.">
        <title>The Global Catalogue of Microorganisms (GCM) 10K type strain sequencing project: providing services to taxonomists for standard genome sequencing and annotation.</title>
        <authorList>
            <consortium name="The Broad Institute Genomics Platform"/>
            <consortium name="The Broad Institute Genome Sequencing Center for Infectious Disease"/>
            <person name="Wu L."/>
            <person name="Ma J."/>
        </authorList>
    </citation>
    <scope>NUCLEOTIDE SEQUENCE [LARGE SCALE GENOMIC DNA]</scope>
    <source>
        <strain evidence="4">JCM 18952</strain>
    </source>
</reference>
<comment type="similarity">
    <text evidence="1">Belongs to the ROK (NagC/XylR) family.</text>
</comment>